<gene>
    <name evidence="5" type="ORF">MTBBW1_510016</name>
</gene>
<keyword evidence="2" id="KW-0238">DNA-binding</keyword>
<evidence type="ECO:0000313" key="6">
    <source>
        <dbReference type="Proteomes" id="UP000191931"/>
    </source>
</evidence>
<dbReference type="PROSITE" id="PS50949">
    <property type="entry name" value="HTH_GNTR"/>
    <property type="match status" value="1"/>
</dbReference>
<dbReference type="InterPro" id="IPR000524">
    <property type="entry name" value="Tscrpt_reg_HTH_GntR"/>
</dbReference>
<evidence type="ECO:0000256" key="1">
    <source>
        <dbReference type="ARBA" id="ARBA00023015"/>
    </source>
</evidence>
<dbReference type="InterPro" id="IPR011711">
    <property type="entry name" value="GntR_C"/>
</dbReference>
<proteinExistence type="predicted"/>
<protein>
    <submittedName>
        <fullName evidence="5">Putative Transcriptional regulator (GntR family protein)</fullName>
    </submittedName>
</protein>
<feature type="domain" description="HTH gntR-type" evidence="4">
    <location>
        <begin position="8"/>
        <end position="76"/>
    </location>
</feature>
<dbReference type="InterPro" id="IPR008920">
    <property type="entry name" value="TF_FadR/GntR_C"/>
</dbReference>
<dbReference type="SUPFAM" id="SSF46785">
    <property type="entry name" value="Winged helix' DNA-binding domain"/>
    <property type="match status" value="1"/>
</dbReference>
<sequence length="242" mass="27883">MNIPIQKITATEAVVDNLRERIITCEFEAGEKLPSEQSLLKQYNVSRLTLREALAKLSAWGVIDVKQGKGAYISENVSIPALDSVLIPMFPQKNPDKMNELVEARNLLESEITARVAVKRTSKDIAELENLLTYDNKTINSVEKFAERDYTFHLTLSRMAGNEFFHTMYQALNRQIRFFLLQYARSITDWKAALERHIPILEAIIEQNEEKARTIAREHARICASYIHKRQQKYQTTGEVIQ</sequence>
<dbReference type="PANTHER" id="PTHR43537">
    <property type="entry name" value="TRANSCRIPTIONAL REGULATOR, GNTR FAMILY"/>
    <property type="match status" value="1"/>
</dbReference>
<dbReference type="Pfam" id="PF07729">
    <property type="entry name" value="FCD"/>
    <property type="match status" value="1"/>
</dbReference>
<dbReference type="GO" id="GO:0003677">
    <property type="term" value="F:DNA binding"/>
    <property type="evidence" value="ECO:0007669"/>
    <property type="project" value="UniProtKB-KW"/>
</dbReference>
<name>A0A1W1HHI1_9BACT</name>
<accession>A0A1W1HHI1</accession>
<evidence type="ECO:0000256" key="2">
    <source>
        <dbReference type="ARBA" id="ARBA00023125"/>
    </source>
</evidence>
<dbReference type="Gene3D" id="1.10.10.10">
    <property type="entry name" value="Winged helix-like DNA-binding domain superfamily/Winged helix DNA-binding domain"/>
    <property type="match status" value="1"/>
</dbReference>
<dbReference type="AlphaFoldDB" id="A0A1W1HHI1"/>
<dbReference type="RefSeq" id="WP_080801286.1">
    <property type="nucleotide sequence ID" value="NZ_LT828542.1"/>
</dbReference>
<dbReference type="SUPFAM" id="SSF48008">
    <property type="entry name" value="GntR ligand-binding domain-like"/>
    <property type="match status" value="1"/>
</dbReference>
<dbReference type="PANTHER" id="PTHR43537:SF45">
    <property type="entry name" value="GNTR FAMILY REGULATORY PROTEIN"/>
    <property type="match status" value="1"/>
</dbReference>
<keyword evidence="6" id="KW-1185">Reference proteome</keyword>
<evidence type="ECO:0000313" key="5">
    <source>
        <dbReference type="EMBL" id="SLM31961.1"/>
    </source>
</evidence>
<dbReference type="EMBL" id="FWEV01000294">
    <property type="protein sequence ID" value="SLM31961.1"/>
    <property type="molecule type" value="Genomic_DNA"/>
</dbReference>
<dbReference type="GO" id="GO:0003700">
    <property type="term" value="F:DNA-binding transcription factor activity"/>
    <property type="evidence" value="ECO:0007669"/>
    <property type="project" value="InterPro"/>
</dbReference>
<keyword evidence="3" id="KW-0804">Transcription</keyword>
<dbReference type="OrthoDB" id="3182938at2"/>
<dbReference type="InterPro" id="IPR036390">
    <property type="entry name" value="WH_DNA-bd_sf"/>
</dbReference>
<dbReference type="SMART" id="SM00895">
    <property type="entry name" value="FCD"/>
    <property type="match status" value="1"/>
</dbReference>
<dbReference type="Pfam" id="PF00392">
    <property type="entry name" value="GntR"/>
    <property type="match status" value="1"/>
</dbReference>
<reference evidence="5 6" key="1">
    <citation type="submission" date="2017-03" db="EMBL/GenBank/DDBJ databases">
        <authorList>
            <person name="Afonso C.L."/>
            <person name="Miller P.J."/>
            <person name="Scott M.A."/>
            <person name="Spackman E."/>
            <person name="Goraichik I."/>
            <person name="Dimitrov K.M."/>
            <person name="Suarez D.L."/>
            <person name="Swayne D.E."/>
        </authorList>
    </citation>
    <scope>NUCLEOTIDE SEQUENCE [LARGE SCALE GENOMIC DNA]</scope>
    <source>
        <strain evidence="5">PRJEB14757</strain>
    </source>
</reference>
<dbReference type="STRING" id="1246637.MTBBW1_510016"/>
<dbReference type="InterPro" id="IPR036388">
    <property type="entry name" value="WH-like_DNA-bd_sf"/>
</dbReference>
<evidence type="ECO:0000256" key="3">
    <source>
        <dbReference type="ARBA" id="ARBA00023163"/>
    </source>
</evidence>
<dbReference type="Proteomes" id="UP000191931">
    <property type="component" value="Unassembled WGS sequence"/>
</dbReference>
<keyword evidence="1" id="KW-0805">Transcription regulation</keyword>
<dbReference type="PRINTS" id="PR00035">
    <property type="entry name" value="HTHGNTR"/>
</dbReference>
<evidence type="ECO:0000259" key="4">
    <source>
        <dbReference type="PROSITE" id="PS50949"/>
    </source>
</evidence>
<dbReference type="Gene3D" id="1.20.120.530">
    <property type="entry name" value="GntR ligand-binding domain-like"/>
    <property type="match status" value="1"/>
</dbReference>
<organism evidence="5 6">
    <name type="scientific">Desulfamplus magnetovallimortis</name>
    <dbReference type="NCBI Taxonomy" id="1246637"/>
    <lineage>
        <taxon>Bacteria</taxon>
        <taxon>Pseudomonadati</taxon>
        <taxon>Thermodesulfobacteriota</taxon>
        <taxon>Desulfobacteria</taxon>
        <taxon>Desulfobacterales</taxon>
        <taxon>Desulfobacteraceae</taxon>
        <taxon>Desulfamplus</taxon>
    </lineage>
</organism>
<dbReference type="CDD" id="cd07377">
    <property type="entry name" value="WHTH_GntR"/>
    <property type="match status" value="1"/>
</dbReference>
<dbReference type="SMART" id="SM00345">
    <property type="entry name" value="HTH_GNTR"/>
    <property type="match status" value="1"/>
</dbReference>